<dbReference type="OrthoDB" id="18412at2759"/>
<dbReference type="InterPro" id="IPR007009">
    <property type="entry name" value="Shq1_C"/>
</dbReference>
<keyword evidence="3" id="KW-1185">Reference proteome</keyword>
<comment type="caution">
    <text evidence="2">The sequence shown here is derived from an EMBL/GenBank/DDBJ whole genome shotgun (WGS) entry which is preliminary data.</text>
</comment>
<evidence type="ECO:0000313" key="3">
    <source>
        <dbReference type="Proteomes" id="UP000886520"/>
    </source>
</evidence>
<proteinExistence type="predicted"/>
<dbReference type="Pfam" id="PF04925">
    <property type="entry name" value="SHQ1"/>
    <property type="match status" value="1"/>
</dbReference>
<dbReference type="AlphaFoldDB" id="A0A9D4V5S1"/>
<dbReference type="InterPro" id="IPR039646">
    <property type="entry name" value="ZNHIT2"/>
</dbReference>
<evidence type="ECO:0000313" key="2">
    <source>
        <dbReference type="EMBL" id="KAI5079713.1"/>
    </source>
</evidence>
<reference evidence="2 3" key="1">
    <citation type="submission" date="2021-01" db="EMBL/GenBank/DDBJ databases">
        <title>Adiantum capillus-veneris genome.</title>
        <authorList>
            <person name="Fang Y."/>
            <person name="Liao Q."/>
        </authorList>
    </citation>
    <scope>NUCLEOTIDE SEQUENCE [LARGE SCALE GENOMIC DNA]</scope>
    <source>
        <strain evidence="2">H3</strain>
        <tissue evidence="2">Leaf</tissue>
    </source>
</reference>
<sequence length="401" mass="43882">MTAAFNSSVCNPRVIKLLNRLADLLGQLDLQTISELGSQIAEWRHQLNAASCAWSAASNFRTTDVHVVICGLCDDVDGNESEGSEGEHEDEDHVSRRPTCILSEATLNKLAAGMDLQLGDLSAEEEKAFLRALAAGEFSHMIKPWEPWWLSPFASKIVLTKDGNRVAQPLEHSDKDESDLFDVPPPVDSPLPPLRDLTTKSPSPLLGIHLVEVLYSYCFTLRFFNGDWTCDTYVAAWTCLSVSRVLGSSACPETLSEALNDCFVTICSPYFKSAGGLKFALALLDDVLALLHVERPGVICALADLHRMLEKAVKDVKEGASDPATGRQKTKACTSSQLKAACKKVFFLSCWANEQPSEVFSTQALIVENEKGQLMETQESKTSEVVTDAGRPLVEEVMEVT</sequence>
<evidence type="ECO:0000259" key="1">
    <source>
        <dbReference type="Pfam" id="PF04925"/>
    </source>
</evidence>
<organism evidence="2 3">
    <name type="scientific">Adiantum capillus-veneris</name>
    <name type="common">Maidenhair fern</name>
    <dbReference type="NCBI Taxonomy" id="13818"/>
    <lineage>
        <taxon>Eukaryota</taxon>
        <taxon>Viridiplantae</taxon>
        <taxon>Streptophyta</taxon>
        <taxon>Embryophyta</taxon>
        <taxon>Tracheophyta</taxon>
        <taxon>Polypodiopsida</taxon>
        <taxon>Polypodiidae</taxon>
        <taxon>Polypodiales</taxon>
        <taxon>Pteridineae</taxon>
        <taxon>Pteridaceae</taxon>
        <taxon>Vittarioideae</taxon>
        <taxon>Adiantum</taxon>
    </lineage>
</organism>
<dbReference type="EMBL" id="JABFUD020000005">
    <property type="protein sequence ID" value="KAI5079713.1"/>
    <property type="molecule type" value="Genomic_DNA"/>
</dbReference>
<dbReference type="PANTHER" id="PTHR15555">
    <property type="entry name" value="ZINC FINGER HIT DOMAIN CONTAINING PROTEIN 2 PROTEIN FON -RELATED"/>
    <property type="match status" value="1"/>
</dbReference>
<accession>A0A9D4V5S1</accession>
<dbReference type="PANTHER" id="PTHR15555:SF0">
    <property type="entry name" value="ZINC FINGER HIT DOMAIN-CONTAINING PROTEIN 2"/>
    <property type="match status" value="1"/>
</dbReference>
<name>A0A9D4V5S1_ADICA</name>
<dbReference type="Proteomes" id="UP000886520">
    <property type="component" value="Chromosome 5"/>
</dbReference>
<gene>
    <name evidence="2" type="ORF">GOP47_0005192</name>
</gene>
<protein>
    <recommendedName>
        <fullName evidence="1">Shq1 C-terminal domain-containing protein</fullName>
    </recommendedName>
</protein>
<feature type="domain" description="Shq1 C-terminal" evidence="1">
    <location>
        <begin position="204"/>
        <end position="312"/>
    </location>
</feature>